<gene>
    <name evidence="3" type="ORF">ENM46_02265</name>
</gene>
<dbReference type="InterPro" id="IPR002882">
    <property type="entry name" value="CofD"/>
</dbReference>
<dbReference type="GO" id="GO:0043743">
    <property type="term" value="F:LPPG:FO 2-phospho-L-lactate transferase activity"/>
    <property type="evidence" value="ECO:0007669"/>
    <property type="project" value="InterPro"/>
</dbReference>
<evidence type="ECO:0000256" key="1">
    <source>
        <dbReference type="ARBA" id="ARBA00022490"/>
    </source>
</evidence>
<dbReference type="Pfam" id="PF01933">
    <property type="entry name" value="CofD"/>
    <property type="match status" value="1"/>
</dbReference>
<proteinExistence type="inferred from homology"/>
<organism evidence="3">
    <name type="scientific">Fervidobacterium nodosum</name>
    <dbReference type="NCBI Taxonomy" id="2424"/>
    <lineage>
        <taxon>Bacteria</taxon>
        <taxon>Thermotogati</taxon>
        <taxon>Thermotogota</taxon>
        <taxon>Thermotogae</taxon>
        <taxon>Thermotogales</taxon>
        <taxon>Fervidobacteriaceae</taxon>
        <taxon>Fervidobacterium</taxon>
    </lineage>
</organism>
<accession>A0A7C5Y9Z8</accession>
<comment type="similarity">
    <text evidence="2">Belongs to the gluconeogenesis factor family.</text>
</comment>
<dbReference type="EMBL" id="DRXW01000150">
    <property type="protein sequence ID" value="HHR33753.1"/>
    <property type="molecule type" value="Genomic_DNA"/>
</dbReference>
<comment type="caution">
    <text evidence="3">The sequence shown here is derived from an EMBL/GenBank/DDBJ whole genome shotgun (WGS) entry which is preliminary data.</text>
</comment>
<protein>
    <recommendedName>
        <fullName evidence="2">Putative gluconeogenesis factor</fullName>
    </recommendedName>
</protein>
<dbReference type="Gene3D" id="3.40.50.10680">
    <property type="entry name" value="CofD-like domains"/>
    <property type="match status" value="1"/>
</dbReference>
<dbReference type="SUPFAM" id="SSF142338">
    <property type="entry name" value="CofD-like"/>
    <property type="match status" value="1"/>
</dbReference>
<evidence type="ECO:0000313" key="3">
    <source>
        <dbReference type="EMBL" id="HHR33753.1"/>
    </source>
</evidence>
<dbReference type="InterPro" id="IPR010119">
    <property type="entry name" value="Gluconeogen_factor"/>
</dbReference>
<sequence>MKITVVGGGTGLSTLLKGLKFYPCDITAVVTITDEGGSSGILREELNVPPPGDIRNNLVAMANDEDILGELFNYRFKNGSLHGHTVGNIILAALTKITGSFTEAISKVADILAIKGRVLPVSTEMARLVAIFEDGYEVFGETAIVEYGKLSKLRIKKLKLDKAIDLNPAVYESILDSDVIVFGPGSLYTSVIANLVVSGFSEAVSRAKATKIYISNIMTQPGETYGYKLSNHVSEIERYLGTKLDYVIHSLPPKNKEVLEKYALKDSVPVEIDFQDEKLIVGHFSKILFDEEARIRHDSFVIAKVLYDLLKERIHAQ</sequence>
<dbReference type="InterPro" id="IPR038136">
    <property type="entry name" value="CofD-like_dom_sf"/>
</dbReference>
<dbReference type="HAMAP" id="MF_00973">
    <property type="entry name" value="Gluconeogen_factor"/>
    <property type="match status" value="1"/>
</dbReference>
<name>A0A7C5Y9Z8_9BACT</name>
<dbReference type="PANTHER" id="PTHR30135">
    <property type="entry name" value="UNCHARACTERIZED PROTEIN YVCK-RELATED"/>
    <property type="match status" value="1"/>
</dbReference>
<comment type="subcellular location">
    <subcellularLocation>
        <location evidence="2">Cytoplasm</location>
    </subcellularLocation>
</comment>
<dbReference type="AlphaFoldDB" id="A0A7C5Y9Z8"/>
<keyword evidence="1 2" id="KW-0963">Cytoplasm</keyword>
<dbReference type="PANTHER" id="PTHR30135:SF3">
    <property type="entry name" value="GLUCONEOGENESIS FACTOR-RELATED"/>
    <property type="match status" value="1"/>
</dbReference>
<dbReference type="GO" id="GO:0008360">
    <property type="term" value="P:regulation of cell shape"/>
    <property type="evidence" value="ECO:0007669"/>
    <property type="project" value="UniProtKB-UniRule"/>
</dbReference>
<comment type="function">
    <text evidence="2">Required for morphogenesis under gluconeogenic growth conditions.</text>
</comment>
<dbReference type="GO" id="GO:0005737">
    <property type="term" value="C:cytoplasm"/>
    <property type="evidence" value="ECO:0007669"/>
    <property type="project" value="UniProtKB-SubCell"/>
</dbReference>
<evidence type="ECO:0000256" key="2">
    <source>
        <dbReference type="HAMAP-Rule" id="MF_00973"/>
    </source>
</evidence>
<reference evidence="3" key="1">
    <citation type="journal article" date="2020" name="mSystems">
        <title>Genome- and Community-Level Interaction Insights into Carbon Utilization and Element Cycling Functions of Hydrothermarchaeota in Hydrothermal Sediment.</title>
        <authorList>
            <person name="Zhou Z."/>
            <person name="Liu Y."/>
            <person name="Xu W."/>
            <person name="Pan J."/>
            <person name="Luo Z.H."/>
            <person name="Li M."/>
        </authorList>
    </citation>
    <scope>NUCLEOTIDE SEQUENCE [LARGE SCALE GENOMIC DNA]</scope>
    <source>
        <strain evidence="3">SpSt-1088</strain>
    </source>
</reference>
<dbReference type="CDD" id="cd07187">
    <property type="entry name" value="YvcK_like"/>
    <property type="match status" value="1"/>
</dbReference>
<dbReference type="NCBIfam" id="TIGR01826">
    <property type="entry name" value="CofD_related"/>
    <property type="match status" value="1"/>
</dbReference>